<dbReference type="InterPro" id="IPR010982">
    <property type="entry name" value="Lambda_DNA-bd_dom_sf"/>
</dbReference>
<evidence type="ECO:0000313" key="7">
    <source>
        <dbReference type="Proteomes" id="UP000319931"/>
    </source>
</evidence>
<dbReference type="SUPFAM" id="SSF53822">
    <property type="entry name" value="Periplasmic binding protein-like I"/>
    <property type="match status" value="1"/>
</dbReference>
<sequence length="372" mass="40274">MQMSPVEVIGACLFCARERVGSSAVTQGNMMSEEIKPPMRRPTSYDVAREAGVSQSAVSRCFAPGGSIAPKTRARIVKVATQLGYRPNALAQGLISGRTKIVALLISNLTNLYYPEVLAELTRRLTERDTRVLLFSLGAESDVDGVLDQVWRHSVDGVICAARLSDEQILLFAEHRVPLVLYNRMPDTAQAASVCCDSAAGERELVEKLLAAGHRRFGIIAGPDDSYVGEERRRAALARLADAGLQDVAVVRGDFSYESGGAGLRALLDKEKTLDAVIAVSDLMAIGAIDTARDVFDLRIPHDMSIVGFDGSGPASWTSYQVTSIQQPVARMTKAAVMMLIERIEDDSATAERRLFAGKFIAGKSARITPRF</sequence>
<keyword evidence="1" id="KW-0678">Repressor</keyword>
<accession>A0A502FFV0</accession>
<dbReference type="Pfam" id="PF13377">
    <property type="entry name" value="Peripla_BP_3"/>
    <property type="match status" value="1"/>
</dbReference>
<dbReference type="InterPro" id="IPR028082">
    <property type="entry name" value="Peripla_BP_I"/>
</dbReference>
<reference evidence="6 7" key="1">
    <citation type="journal article" date="2019" name="Environ. Microbiol.">
        <title>Species interactions and distinct microbial communities in high Arctic permafrost affected cryosols are associated with the CH4 and CO2 gas fluxes.</title>
        <authorList>
            <person name="Altshuler I."/>
            <person name="Hamel J."/>
            <person name="Turney S."/>
            <person name="Magnuson E."/>
            <person name="Levesque R."/>
            <person name="Greer C."/>
            <person name="Whyte L.G."/>
        </authorList>
    </citation>
    <scope>NUCLEOTIDE SEQUENCE [LARGE SCALE GENOMIC DNA]</scope>
    <source>
        <strain evidence="6 7">E6.1</strain>
    </source>
</reference>
<evidence type="ECO:0000256" key="4">
    <source>
        <dbReference type="ARBA" id="ARBA00023163"/>
    </source>
</evidence>
<dbReference type="Gene3D" id="1.10.260.40">
    <property type="entry name" value="lambda repressor-like DNA-binding domains"/>
    <property type="match status" value="1"/>
</dbReference>
<dbReference type="EMBL" id="RCZC01000009">
    <property type="protein sequence ID" value="TPG48305.1"/>
    <property type="molecule type" value="Genomic_DNA"/>
</dbReference>
<dbReference type="Gene3D" id="3.40.50.2300">
    <property type="match status" value="2"/>
</dbReference>
<evidence type="ECO:0000313" key="6">
    <source>
        <dbReference type="EMBL" id="TPG48305.1"/>
    </source>
</evidence>
<gene>
    <name evidence="6" type="ORF">EAH76_21120</name>
</gene>
<dbReference type="InterPro" id="IPR000843">
    <property type="entry name" value="HTH_LacI"/>
</dbReference>
<evidence type="ECO:0000256" key="1">
    <source>
        <dbReference type="ARBA" id="ARBA00022491"/>
    </source>
</evidence>
<dbReference type="PANTHER" id="PTHR30146:SF148">
    <property type="entry name" value="HTH-TYPE TRANSCRIPTIONAL REPRESSOR PURR-RELATED"/>
    <property type="match status" value="1"/>
</dbReference>
<dbReference type="InterPro" id="IPR046335">
    <property type="entry name" value="LacI/GalR-like_sensor"/>
</dbReference>
<dbReference type="GO" id="GO:0003700">
    <property type="term" value="F:DNA-binding transcription factor activity"/>
    <property type="evidence" value="ECO:0007669"/>
    <property type="project" value="TreeGrafter"/>
</dbReference>
<dbReference type="Proteomes" id="UP000319931">
    <property type="component" value="Unassembled WGS sequence"/>
</dbReference>
<evidence type="ECO:0000259" key="5">
    <source>
        <dbReference type="PROSITE" id="PS50932"/>
    </source>
</evidence>
<dbReference type="CDD" id="cd01392">
    <property type="entry name" value="HTH_LacI"/>
    <property type="match status" value="1"/>
</dbReference>
<evidence type="ECO:0000256" key="3">
    <source>
        <dbReference type="ARBA" id="ARBA00023125"/>
    </source>
</evidence>
<dbReference type="GO" id="GO:0000976">
    <property type="term" value="F:transcription cis-regulatory region binding"/>
    <property type="evidence" value="ECO:0007669"/>
    <property type="project" value="TreeGrafter"/>
</dbReference>
<feature type="domain" description="HTH lacI-type" evidence="5">
    <location>
        <begin position="42"/>
        <end position="96"/>
    </location>
</feature>
<name>A0A502FFV0_9SPHN</name>
<keyword evidence="3" id="KW-0238">DNA-binding</keyword>
<protein>
    <submittedName>
        <fullName evidence="6">LacI family transcriptional regulator</fullName>
    </submittedName>
</protein>
<proteinExistence type="predicted"/>
<dbReference type="SMART" id="SM00354">
    <property type="entry name" value="HTH_LACI"/>
    <property type="match status" value="1"/>
</dbReference>
<organism evidence="6 7">
    <name type="scientific">Sphingomonas glacialis</name>
    <dbReference type="NCBI Taxonomy" id="658225"/>
    <lineage>
        <taxon>Bacteria</taxon>
        <taxon>Pseudomonadati</taxon>
        <taxon>Pseudomonadota</taxon>
        <taxon>Alphaproteobacteria</taxon>
        <taxon>Sphingomonadales</taxon>
        <taxon>Sphingomonadaceae</taxon>
        <taxon>Sphingomonas</taxon>
    </lineage>
</organism>
<evidence type="ECO:0000256" key="2">
    <source>
        <dbReference type="ARBA" id="ARBA00023015"/>
    </source>
</evidence>
<dbReference type="PROSITE" id="PS50932">
    <property type="entry name" value="HTH_LACI_2"/>
    <property type="match status" value="1"/>
</dbReference>
<dbReference type="CDD" id="cd06278">
    <property type="entry name" value="PBP1_LacI-like"/>
    <property type="match status" value="1"/>
</dbReference>
<comment type="caution">
    <text evidence="6">The sequence shown here is derived from an EMBL/GenBank/DDBJ whole genome shotgun (WGS) entry which is preliminary data.</text>
</comment>
<dbReference type="SUPFAM" id="SSF47413">
    <property type="entry name" value="lambda repressor-like DNA-binding domains"/>
    <property type="match status" value="1"/>
</dbReference>
<dbReference type="Pfam" id="PF00356">
    <property type="entry name" value="LacI"/>
    <property type="match status" value="1"/>
</dbReference>
<keyword evidence="2" id="KW-0805">Transcription regulation</keyword>
<dbReference type="OrthoDB" id="8433438at2"/>
<dbReference type="PANTHER" id="PTHR30146">
    <property type="entry name" value="LACI-RELATED TRANSCRIPTIONAL REPRESSOR"/>
    <property type="match status" value="1"/>
</dbReference>
<keyword evidence="7" id="KW-1185">Reference proteome</keyword>
<keyword evidence="4" id="KW-0804">Transcription</keyword>
<dbReference type="AlphaFoldDB" id="A0A502FFV0"/>